<dbReference type="Proteomes" id="UP000594262">
    <property type="component" value="Unplaced"/>
</dbReference>
<dbReference type="EnsemblMetazoa" id="CLYHEMT026310.1">
    <property type="protein sequence ID" value="CLYHEMP026310.1"/>
    <property type="gene ID" value="CLYHEMG026310"/>
</dbReference>
<proteinExistence type="predicted"/>
<protein>
    <recommendedName>
        <fullName evidence="4">Cnidarian restricted protein</fullName>
    </recommendedName>
</protein>
<name>A0A7M5XPA8_9CNID</name>
<evidence type="ECO:0000313" key="2">
    <source>
        <dbReference type="EnsemblMetazoa" id="CLYHEMP026310.1"/>
    </source>
</evidence>
<keyword evidence="3" id="KW-1185">Reference proteome</keyword>
<evidence type="ECO:0000256" key="1">
    <source>
        <dbReference type="SAM" id="SignalP"/>
    </source>
</evidence>
<keyword evidence="1" id="KW-0732">Signal</keyword>
<reference evidence="2" key="1">
    <citation type="submission" date="2021-01" db="UniProtKB">
        <authorList>
            <consortium name="EnsemblMetazoa"/>
        </authorList>
    </citation>
    <scope>IDENTIFICATION</scope>
</reference>
<accession>A0A7M5XPA8</accession>
<sequence>MTSILGHLLCLVFLLLGLIKIADNLTTTSVQKVWFLGHVLQITPEEHVAECSIKSLKIIDQIGDASTWLQINDDIIHGLPPTEDRYLFIILIFGAPFGNYIKLCHSIQYELRILKVSSKSIQSYTSASNLTKKDEDARFHILTVILPTDKRDDLLDIGEGLSRNIGLPLHSLQVLPEDHPHVFYKQLHSLEVVSSDVSENSRNNKTLFSWVIPTKVYNHTEILKKLKHSQQNHRKRRDIGSNFQWHLVRGHIRVKREIFFGSISALVGTPIESSTLPPPSESSVQTSLYMTSSFLNSDSIPSQTLSMDSSIMALTSEHLSPSEISISSLLLDTVVVNSGKEPDPTIITDFTTSIEPSFTSMPTSVLSKNPSTDIISDSSFRFSTTQTISTDFTLDTSSSISPSMHSDFLSSPINTMSTLNFSFSSQFSKPISNIQINTSTYKSEPPTTLVSSAVVSSSISTGIVSSEFDSTSSFSSSLESINDNSITSPFSSTINSLSSIHSNISYS</sequence>
<evidence type="ECO:0000313" key="3">
    <source>
        <dbReference type="Proteomes" id="UP000594262"/>
    </source>
</evidence>
<organism evidence="2 3">
    <name type="scientific">Clytia hemisphaerica</name>
    <dbReference type="NCBI Taxonomy" id="252671"/>
    <lineage>
        <taxon>Eukaryota</taxon>
        <taxon>Metazoa</taxon>
        <taxon>Cnidaria</taxon>
        <taxon>Hydrozoa</taxon>
        <taxon>Hydroidolina</taxon>
        <taxon>Leptothecata</taxon>
        <taxon>Obeliida</taxon>
        <taxon>Clytiidae</taxon>
        <taxon>Clytia</taxon>
    </lineage>
</organism>
<dbReference type="AlphaFoldDB" id="A0A7M5XPA8"/>
<feature type="chain" id="PRO_5029538080" description="Cnidarian restricted protein" evidence="1">
    <location>
        <begin position="25"/>
        <end position="507"/>
    </location>
</feature>
<evidence type="ECO:0008006" key="4">
    <source>
        <dbReference type="Google" id="ProtNLM"/>
    </source>
</evidence>
<feature type="signal peptide" evidence="1">
    <location>
        <begin position="1"/>
        <end position="24"/>
    </location>
</feature>